<keyword evidence="5" id="KW-0677">Repeat</keyword>
<dbReference type="SUPFAM" id="SSF52540">
    <property type="entry name" value="P-loop containing nucleoside triphosphate hydrolases"/>
    <property type="match status" value="2"/>
</dbReference>
<reference evidence="13" key="1">
    <citation type="submission" date="2017-04" db="EMBL/GenBank/DDBJ databases">
        <authorList>
            <person name="Varghese N."/>
            <person name="Submissions S."/>
        </authorList>
    </citation>
    <scope>NUCLEOTIDE SEQUENCE [LARGE SCALE GENOMIC DNA]</scope>
    <source>
        <strain evidence="13">DSM 20463</strain>
    </source>
</reference>
<evidence type="ECO:0000256" key="3">
    <source>
        <dbReference type="ARBA" id="ARBA00022448"/>
    </source>
</evidence>
<dbReference type="EMBL" id="FWWR01000017">
    <property type="protein sequence ID" value="SMB93330.1"/>
    <property type="molecule type" value="Genomic_DNA"/>
</dbReference>
<dbReference type="PROSITE" id="PS00211">
    <property type="entry name" value="ABC_TRANSPORTER_1"/>
    <property type="match status" value="1"/>
</dbReference>
<keyword evidence="8" id="KW-1278">Translocase</keyword>
<dbReference type="Pfam" id="PF00005">
    <property type="entry name" value="ABC_tran"/>
    <property type="match status" value="2"/>
</dbReference>
<evidence type="ECO:0000256" key="6">
    <source>
        <dbReference type="ARBA" id="ARBA00022741"/>
    </source>
</evidence>
<dbReference type="CDD" id="cd03225">
    <property type="entry name" value="ABC_cobalt_CbiO_domain1"/>
    <property type="match status" value="1"/>
</dbReference>
<dbReference type="GO" id="GO:0005524">
    <property type="term" value="F:ATP binding"/>
    <property type="evidence" value="ECO:0007669"/>
    <property type="project" value="UniProtKB-KW"/>
</dbReference>
<dbReference type="InterPro" id="IPR003439">
    <property type="entry name" value="ABC_transporter-like_ATP-bd"/>
</dbReference>
<evidence type="ECO:0000259" key="11">
    <source>
        <dbReference type="PROSITE" id="PS50893"/>
    </source>
</evidence>
<evidence type="ECO:0000256" key="8">
    <source>
        <dbReference type="ARBA" id="ARBA00022967"/>
    </source>
</evidence>
<evidence type="ECO:0000256" key="10">
    <source>
        <dbReference type="ARBA" id="ARBA00025157"/>
    </source>
</evidence>
<dbReference type="InterPro" id="IPR015856">
    <property type="entry name" value="ABC_transpr_CbiO/EcfA_su"/>
</dbReference>
<evidence type="ECO:0000313" key="13">
    <source>
        <dbReference type="Proteomes" id="UP000192368"/>
    </source>
</evidence>
<comment type="function">
    <text evidence="10">Probably part of an ABC transporter complex. Responsible for energy coupling to the transport system.</text>
</comment>
<feature type="domain" description="ABC transporter" evidence="11">
    <location>
        <begin position="264"/>
        <end position="456"/>
    </location>
</feature>
<dbReference type="SMART" id="SM00382">
    <property type="entry name" value="AAA"/>
    <property type="match status" value="2"/>
</dbReference>
<evidence type="ECO:0000256" key="7">
    <source>
        <dbReference type="ARBA" id="ARBA00022840"/>
    </source>
</evidence>
<dbReference type="GO" id="GO:0043190">
    <property type="term" value="C:ATP-binding cassette (ABC) transporter complex"/>
    <property type="evidence" value="ECO:0007669"/>
    <property type="project" value="TreeGrafter"/>
</dbReference>
<evidence type="ECO:0000256" key="5">
    <source>
        <dbReference type="ARBA" id="ARBA00022737"/>
    </source>
</evidence>
<dbReference type="PROSITE" id="PS50893">
    <property type="entry name" value="ABC_TRANSPORTER_2"/>
    <property type="match status" value="2"/>
</dbReference>
<dbReference type="InterPro" id="IPR050095">
    <property type="entry name" value="ECF_ABC_transporter_ATP-bd"/>
</dbReference>
<comment type="similarity">
    <text evidence="2">Belongs to the ABC transporter superfamily.</text>
</comment>
<comment type="subcellular location">
    <subcellularLocation>
        <location evidence="1">Cell membrane</location>
        <topology evidence="1">Peripheral membrane protein</topology>
    </subcellularLocation>
</comment>
<dbReference type="AlphaFoldDB" id="A0A1W1VJC3"/>
<dbReference type="PANTHER" id="PTHR43553:SF23">
    <property type="entry name" value="ABC TRANSPORTER ATP-BINDING COMPONENT"/>
    <property type="match status" value="1"/>
</dbReference>
<evidence type="ECO:0000313" key="12">
    <source>
        <dbReference type="EMBL" id="SMB93330.1"/>
    </source>
</evidence>
<keyword evidence="7 12" id="KW-0067">ATP-binding</keyword>
<proteinExistence type="inferred from homology"/>
<keyword evidence="6" id="KW-0547">Nucleotide-binding</keyword>
<dbReference type="InterPro" id="IPR027417">
    <property type="entry name" value="P-loop_NTPase"/>
</dbReference>
<dbReference type="OrthoDB" id="501320at2"/>
<evidence type="ECO:0000256" key="4">
    <source>
        <dbReference type="ARBA" id="ARBA00022475"/>
    </source>
</evidence>
<keyword evidence="9" id="KW-0472">Membrane</keyword>
<feature type="domain" description="ABC transporter" evidence="11">
    <location>
        <begin position="2"/>
        <end position="239"/>
    </location>
</feature>
<dbReference type="RefSeq" id="WP_084231564.1">
    <property type="nucleotide sequence ID" value="NZ_FWWR01000017.1"/>
</dbReference>
<dbReference type="InterPro" id="IPR003593">
    <property type="entry name" value="AAA+_ATPase"/>
</dbReference>
<dbReference type="GO" id="GO:0042626">
    <property type="term" value="F:ATPase-coupled transmembrane transporter activity"/>
    <property type="evidence" value="ECO:0007669"/>
    <property type="project" value="TreeGrafter"/>
</dbReference>
<keyword evidence="4" id="KW-1003">Cell membrane</keyword>
<evidence type="ECO:0000256" key="2">
    <source>
        <dbReference type="ARBA" id="ARBA00005417"/>
    </source>
</evidence>
<keyword evidence="13" id="KW-1185">Reference proteome</keyword>
<gene>
    <name evidence="12" type="ORF">SAMN00017477_2058</name>
</gene>
<keyword evidence="3" id="KW-0813">Transport</keyword>
<evidence type="ECO:0000256" key="1">
    <source>
        <dbReference type="ARBA" id="ARBA00004202"/>
    </source>
</evidence>
<dbReference type="GO" id="GO:0016887">
    <property type="term" value="F:ATP hydrolysis activity"/>
    <property type="evidence" value="ECO:0007669"/>
    <property type="project" value="InterPro"/>
</dbReference>
<evidence type="ECO:0000256" key="9">
    <source>
        <dbReference type="ARBA" id="ARBA00023136"/>
    </source>
</evidence>
<dbReference type="Proteomes" id="UP000192368">
    <property type="component" value="Unassembled WGS sequence"/>
</dbReference>
<organism evidence="12 13">
    <name type="scientific">Peptoniphilus asaccharolyticus DSM 20463</name>
    <dbReference type="NCBI Taxonomy" id="573058"/>
    <lineage>
        <taxon>Bacteria</taxon>
        <taxon>Bacillati</taxon>
        <taxon>Bacillota</taxon>
        <taxon>Tissierellia</taxon>
        <taxon>Tissierellales</taxon>
        <taxon>Peptoniphilaceae</taxon>
        <taxon>Peptoniphilus</taxon>
    </lineage>
</organism>
<sequence length="457" mass="52151">MLEFKNVTLKYTEDTVLNGISMQFEKGTINVITGNSGSGKSSIMKLINGVIPHFTKADFSGEILLNQKNIYELDIAKRSESISTVFQNPKSQFFSIDSFDEIAFALENRDIPRDEIIETIEEYATLLNTKHLLGKNIFKLSGGQRQLVAITGVAVMDGEVYIFDEPSSSLDGSSIDEFKNVIEKLRDMGKIIIIAEHRLYFLKELMDKLYILDKGRVIGLKKDDIREEISKYELRTLEKIVKEDLKCDWHKKNVYEKCAPRGALEMIDYKFGYGRGKVLFDMDLSIDRGINFIVGENGIGKTTFIRSLCGLNKKFKGKTFYNGERIKRPQDYISLVMQDVNYQIFTESVWEELSLATEDDLSKERVLRDLNLFEKKDSHPQSLSGGEKQRLLIANAILSDKPIVVLDEPTSGLCNKTMQAVVNLLEMLKERDKIVIVVTHDYEFIKNSNGKVIEFVH</sequence>
<accession>A0A1W1VJC3</accession>
<name>A0A1W1VJC3_PEPAS</name>
<protein>
    <submittedName>
        <fullName evidence="12">Energy-coupling factor transport system ATP-binding protein</fullName>
    </submittedName>
</protein>
<dbReference type="Gene3D" id="3.40.50.300">
    <property type="entry name" value="P-loop containing nucleotide triphosphate hydrolases"/>
    <property type="match status" value="2"/>
</dbReference>
<dbReference type="STRING" id="573058.SAMN00017477_2058"/>
<dbReference type="PANTHER" id="PTHR43553">
    <property type="entry name" value="HEAVY METAL TRANSPORTER"/>
    <property type="match status" value="1"/>
</dbReference>
<dbReference type="InterPro" id="IPR017871">
    <property type="entry name" value="ABC_transporter-like_CS"/>
</dbReference>